<dbReference type="GO" id="GO:0008483">
    <property type="term" value="F:transaminase activity"/>
    <property type="evidence" value="ECO:0007669"/>
    <property type="project" value="UniProtKB-KW"/>
</dbReference>
<dbReference type="Gene3D" id="3.30.1360.120">
    <property type="entry name" value="Probable tRNA modification gtpase trme, domain 1"/>
    <property type="match status" value="1"/>
</dbReference>
<dbReference type="EC" id="2.1.2.10" evidence="2"/>
<comment type="caution">
    <text evidence="10">The sequence shown here is derived from an EMBL/GenBank/DDBJ whole genome shotgun (WGS) entry which is preliminary data.</text>
</comment>
<dbReference type="PIRSF" id="PIRSF006487">
    <property type="entry name" value="GcvT"/>
    <property type="match status" value="1"/>
</dbReference>
<dbReference type="EMBL" id="BMKS01000005">
    <property type="protein sequence ID" value="GGG33789.1"/>
    <property type="molecule type" value="Genomic_DNA"/>
</dbReference>
<evidence type="ECO:0000256" key="5">
    <source>
        <dbReference type="ARBA" id="ARBA00031395"/>
    </source>
</evidence>
<feature type="binding site" evidence="7">
    <location>
        <position position="201"/>
    </location>
    <ligand>
        <name>substrate</name>
    </ligand>
</feature>
<evidence type="ECO:0000256" key="2">
    <source>
        <dbReference type="ARBA" id="ARBA00012616"/>
    </source>
</evidence>
<dbReference type="GO" id="GO:0006546">
    <property type="term" value="P:glycine catabolic process"/>
    <property type="evidence" value="ECO:0007669"/>
    <property type="project" value="InterPro"/>
</dbReference>
<evidence type="ECO:0000256" key="4">
    <source>
        <dbReference type="ARBA" id="ARBA00022679"/>
    </source>
</evidence>
<dbReference type="Gene3D" id="3.30.70.1400">
    <property type="entry name" value="Aminomethyltransferase beta-barrel domains"/>
    <property type="match status" value="1"/>
</dbReference>
<evidence type="ECO:0000259" key="9">
    <source>
        <dbReference type="Pfam" id="PF08669"/>
    </source>
</evidence>
<dbReference type="NCBIfam" id="NF001567">
    <property type="entry name" value="PRK00389.1"/>
    <property type="match status" value="1"/>
</dbReference>
<organism evidence="10 11">
    <name type="scientific">Caldovatus sediminis</name>
    <dbReference type="NCBI Taxonomy" id="2041189"/>
    <lineage>
        <taxon>Bacteria</taxon>
        <taxon>Pseudomonadati</taxon>
        <taxon>Pseudomonadota</taxon>
        <taxon>Alphaproteobacteria</taxon>
        <taxon>Acetobacterales</taxon>
        <taxon>Roseomonadaceae</taxon>
        <taxon>Caldovatus</taxon>
    </lineage>
</organism>
<keyword evidence="3" id="KW-0032">Aminotransferase</keyword>
<dbReference type="PANTHER" id="PTHR43757">
    <property type="entry name" value="AMINOMETHYLTRANSFERASE"/>
    <property type="match status" value="1"/>
</dbReference>
<dbReference type="AlphaFoldDB" id="A0A8J2ZB56"/>
<dbReference type="Gene3D" id="4.10.1250.10">
    <property type="entry name" value="Aminomethyltransferase fragment"/>
    <property type="match status" value="1"/>
</dbReference>
<proteinExistence type="inferred from homology"/>
<dbReference type="NCBIfam" id="TIGR00528">
    <property type="entry name" value="gcvT"/>
    <property type="match status" value="1"/>
</dbReference>
<keyword evidence="4" id="KW-0808">Transferase</keyword>
<dbReference type="RefSeq" id="WP_229677945.1">
    <property type="nucleotide sequence ID" value="NZ_BMKS01000005.1"/>
</dbReference>
<evidence type="ECO:0000256" key="3">
    <source>
        <dbReference type="ARBA" id="ARBA00022576"/>
    </source>
</evidence>
<evidence type="ECO:0000259" key="8">
    <source>
        <dbReference type="Pfam" id="PF01571"/>
    </source>
</evidence>
<dbReference type="Pfam" id="PF01571">
    <property type="entry name" value="GCV_T"/>
    <property type="match status" value="1"/>
</dbReference>
<dbReference type="PANTHER" id="PTHR43757:SF2">
    <property type="entry name" value="AMINOMETHYLTRANSFERASE, MITOCHONDRIAL"/>
    <property type="match status" value="1"/>
</dbReference>
<protein>
    <recommendedName>
        <fullName evidence="2">aminomethyltransferase</fullName>
        <ecNumber evidence="2">2.1.2.10</ecNumber>
    </recommendedName>
    <alternativeName>
        <fullName evidence="5">Glycine cleavage system T protein</fullName>
    </alternativeName>
</protein>
<dbReference type="Pfam" id="PF08669">
    <property type="entry name" value="GCV_T_C"/>
    <property type="match status" value="1"/>
</dbReference>
<reference evidence="10 11" key="1">
    <citation type="journal article" date="2014" name="Int. J. Syst. Evol. Microbiol.">
        <title>Complete genome sequence of Corynebacterium casei LMG S-19264T (=DSM 44701T), isolated from a smear-ripened cheese.</title>
        <authorList>
            <consortium name="US DOE Joint Genome Institute (JGI-PGF)"/>
            <person name="Walter F."/>
            <person name="Albersmeier A."/>
            <person name="Kalinowski J."/>
            <person name="Ruckert C."/>
        </authorList>
    </citation>
    <scope>NUCLEOTIDE SEQUENCE [LARGE SCALE GENOMIC DNA]</scope>
    <source>
        <strain evidence="10 11">CGMCC 1.16330</strain>
    </source>
</reference>
<keyword evidence="11" id="KW-1185">Reference proteome</keyword>
<dbReference type="InterPro" id="IPR029043">
    <property type="entry name" value="GcvT/YgfZ_C"/>
</dbReference>
<dbReference type="InterPro" id="IPR027266">
    <property type="entry name" value="TrmE/GcvT-like"/>
</dbReference>
<evidence type="ECO:0000256" key="1">
    <source>
        <dbReference type="ARBA" id="ARBA00008609"/>
    </source>
</evidence>
<feature type="domain" description="Aminomethyltransferase C-terminal" evidence="9">
    <location>
        <begin position="289"/>
        <end position="366"/>
    </location>
</feature>
<evidence type="ECO:0000256" key="7">
    <source>
        <dbReference type="PIRSR" id="PIRSR006487-1"/>
    </source>
</evidence>
<dbReference type="InterPro" id="IPR013977">
    <property type="entry name" value="GcvT_C"/>
</dbReference>
<accession>A0A8J2ZB56</accession>
<evidence type="ECO:0000313" key="10">
    <source>
        <dbReference type="EMBL" id="GGG33789.1"/>
    </source>
</evidence>
<dbReference type="GO" id="GO:0004047">
    <property type="term" value="F:aminomethyltransferase activity"/>
    <property type="evidence" value="ECO:0007669"/>
    <property type="project" value="UniProtKB-EC"/>
</dbReference>
<dbReference type="NCBIfam" id="NF010093">
    <property type="entry name" value="PRK13579.1"/>
    <property type="match status" value="1"/>
</dbReference>
<gene>
    <name evidence="10" type="ORF">GCM10010964_22160</name>
</gene>
<dbReference type="Proteomes" id="UP000597507">
    <property type="component" value="Unassembled WGS sequence"/>
</dbReference>
<dbReference type="InterPro" id="IPR006223">
    <property type="entry name" value="GcvT"/>
</dbReference>
<comment type="similarity">
    <text evidence="1">Belongs to the GcvT family.</text>
</comment>
<name>A0A8J2ZB56_9PROT</name>
<sequence>MAEFTDDTPLRETPLAALHRELGARMVPFAGYAMPVQYPAGIVAEHLHCRAAAALFDVSHMGQAELIGQGAAAALERLTPADVQGLKPGRQRYGLLTNEAGGIEDDFMVANLGDRLFLVVNASRKQDDFDRIAAALPPGLRLARREDRALLALQGPGAAGALSSVAPEVAALPFMGIAEMTVAGAPAIVSRSGYTGEDGFEISVPDERAEEFARLLLRLPGVAPAGLGARDSLRLEAGLCLYGNDIDATTSPVEAALTWTIGKRRRMAWDFPGAGRVRQELADGPRRLRVGIRPEGRQPARARTPIHAPDGGAAIGEVTSGGFGPTLNGPMAMGYVARAHAADGTALALMVRGKALPARVVPLPFVPHRYAR</sequence>
<dbReference type="Gene3D" id="2.40.30.110">
    <property type="entry name" value="Aminomethyltransferase beta-barrel domains"/>
    <property type="match status" value="1"/>
</dbReference>
<dbReference type="SUPFAM" id="SSF103025">
    <property type="entry name" value="Folate-binding domain"/>
    <property type="match status" value="1"/>
</dbReference>
<dbReference type="InterPro" id="IPR028896">
    <property type="entry name" value="GcvT/YgfZ/DmdA"/>
</dbReference>
<comment type="catalytic activity">
    <reaction evidence="6">
        <text>N(6)-[(R)-S(8)-aminomethyldihydrolipoyl]-L-lysyl-[protein] + (6S)-5,6,7,8-tetrahydrofolate = N(6)-[(R)-dihydrolipoyl]-L-lysyl-[protein] + (6R)-5,10-methylene-5,6,7,8-tetrahydrofolate + NH4(+)</text>
        <dbReference type="Rhea" id="RHEA:16945"/>
        <dbReference type="Rhea" id="RHEA-COMP:10475"/>
        <dbReference type="Rhea" id="RHEA-COMP:10492"/>
        <dbReference type="ChEBI" id="CHEBI:15636"/>
        <dbReference type="ChEBI" id="CHEBI:28938"/>
        <dbReference type="ChEBI" id="CHEBI:57453"/>
        <dbReference type="ChEBI" id="CHEBI:83100"/>
        <dbReference type="ChEBI" id="CHEBI:83143"/>
        <dbReference type="EC" id="2.1.2.10"/>
    </reaction>
</comment>
<dbReference type="GO" id="GO:0005960">
    <property type="term" value="C:glycine cleavage complex"/>
    <property type="evidence" value="ECO:0007669"/>
    <property type="project" value="InterPro"/>
</dbReference>
<feature type="domain" description="GCVT N-terminal" evidence="8">
    <location>
        <begin position="17"/>
        <end position="263"/>
    </location>
</feature>
<dbReference type="SUPFAM" id="SSF101790">
    <property type="entry name" value="Aminomethyltransferase beta-barrel domain"/>
    <property type="match status" value="1"/>
</dbReference>
<dbReference type="InterPro" id="IPR006222">
    <property type="entry name" value="GCVT_N"/>
</dbReference>
<evidence type="ECO:0000313" key="11">
    <source>
        <dbReference type="Proteomes" id="UP000597507"/>
    </source>
</evidence>
<evidence type="ECO:0000256" key="6">
    <source>
        <dbReference type="ARBA" id="ARBA00047665"/>
    </source>
</evidence>